<comment type="catalytic activity">
    <reaction evidence="8">
        <text>N(6)-biotinyl-L-lysyl-[protein] + hydrogencarbonate + ATP = N(6)-carboxybiotinyl-L-lysyl-[protein] + ADP + phosphate + H(+)</text>
        <dbReference type="Rhea" id="RHEA:13501"/>
        <dbReference type="Rhea" id="RHEA-COMP:10505"/>
        <dbReference type="Rhea" id="RHEA-COMP:10506"/>
        <dbReference type="ChEBI" id="CHEBI:15378"/>
        <dbReference type="ChEBI" id="CHEBI:17544"/>
        <dbReference type="ChEBI" id="CHEBI:30616"/>
        <dbReference type="ChEBI" id="CHEBI:43474"/>
        <dbReference type="ChEBI" id="CHEBI:83144"/>
        <dbReference type="ChEBI" id="CHEBI:83145"/>
        <dbReference type="ChEBI" id="CHEBI:456216"/>
        <dbReference type="EC" id="6.3.4.14"/>
    </reaction>
    <physiologicalReaction direction="left-to-right" evidence="8">
        <dbReference type="Rhea" id="RHEA:13502"/>
    </physiologicalReaction>
</comment>
<evidence type="ECO:0000256" key="1">
    <source>
        <dbReference type="ARBA" id="ARBA00001953"/>
    </source>
</evidence>
<gene>
    <name evidence="16" type="ORF">FSW04_01855</name>
</gene>
<protein>
    <recommendedName>
        <fullName evidence="11">Biotin-dependent 3-methylcrotonyl-coenzyme A carboxylase alpha1 subunit</fullName>
        <ecNumber evidence="2">6.3.4.14</ecNumber>
    </recommendedName>
</protein>
<evidence type="ECO:0000256" key="4">
    <source>
        <dbReference type="ARBA" id="ARBA00022741"/>
    </source>
</evidence>
<dbReference type="SMART" id="SM00878">
    <property type="entry name" value="Biotin_carb_C"/>
    <property type="match status" value="1"/>
</dbReference>
<dbReference type="GO" id="GO:0046872">
    <property type="term" value="F:metal ion binding"/>
    <property type="evidence" value="ECO:0007669"/>
    <property type="project" value="InterPro"/>
</dbReference>
<dbReference type="PROSITE" id="PS50968">
    <property type="entry name" value="BIOTINYL_LIPOYL"/>
    <property type="match status" value="1"/>
</dbReference>
<dbReference type="SUPFAM" id="SSF51230">
    <property type="entry name" value="Single hybrid motif"/>
    <property type="match status" value="1"/>
</dbReference>
<dbReference type="Proteomes" id="UP000321805">
    <property type="component" value="Chromosome"/>
</dbReference>
<dbReference type="AlphaFoldDB" id="A0A5B8U0C4"/>
<dbReference type="SUPFAM" id="SSF51246">
    <property type="entry name" value="Rudiment single hybrid motif"/>
    <property type="match status" value="1"/>
</dbReference>
<feature type="domain" description="ATP-grasp" evidence="14">
    <location>
        <begin position="125"/>
        <end position="322"/>
    </location>
</feature>
<dbReference type="PROSITE" id="PS50979">
    <property type="entry name" value="BC"/>
    <property type="match status" value="1"/>
</dbReference>
<feature type="domain" description="Biotin carboxylation" evidence="15">
    <location>
        <begin position="6"/>
        <end position="451"/>
    </location>
</feature>
<dbReference type="SUPFAM" id="SSF56059">
    <property type="entry name" value="Glutathione synthetase ATP-binding domain-like"/>
    <property type="match status" value="1"/>
</dbReference>
<dbReference type="Pfam" id="PF02785">
    <property type="entry name" value="Biotin_carb_C"/>
    <property type="match status" value="1"/>
</dbReference>
<dbReference type="Gene3D" id="2.40.50.100">
    <property type="match status" value="1"/>
</dbReference>
<dbReference type="Gene3D" id="3.30.470.20">
    <property type="entry name" value="ATP-grasp fold, B domain"/>
    <property type="match status" value="1"/>
</dbReference>
<dbReference type="Pfam" id="PF02786">
    <property type="entry name" value="CPSase_L_D2"/>
    <property type="match status" value="1"/>
</dbReference>
<dbReference type="InterPro" id="IPR005482">
    <property type="entry name" value="Biotin_COase_C"/>
</dbReference>
<dbReference type="Pfam" id="PF21139">
    <property type="entry name" value="BT_MCC_alpha"/>
    <property type="match status" value="1"/>
</dbReference>
<keyword evidence="6" id="KW-0092">Biotin</keyword>
<comment type="cofactor">
    <cofactor evidence="1">
        <name>biotin</name>
        <dbReference type="ChEBI" id="CHEBI:57586"/>
    </cofactor>
</comment>
<dbReference type="InterPro" id="IPR005479">
    <property type="entry name" value="CPAse_ATP-bd"/>
</dbReference>
<dbReference type="FunFam" id="2.40.50.100:FF:000003">
    <property type="entry name" value="Acetyl-CoA carboxylase biotin carboxyl carrier protein"/>
    <property type="match status" value="1"/>
</dbReference>
<evidence type="ECO:0000256" key="8">
    <source>
        <dbReference type="ARBA" id="ARBA00048501"/>
    </source>
</evidence>
<dbReference type="InterPro" id="IPR000089">
    <property type="entry name" value="Biotin_lipoyl"/>
</dbReference>
<evidence type="ECO:0000256" key="9">
    <source>
        <dbReference type="ARBA" id="ARBA00053351"/>
    </source>
</evidence>
<evidence type="ECO:0000259" key="15">
    <source>
        <dbReference type="PROSITE" id="PS50979"/>
    </source>
</evidence>
<evidence type="ECO:0000256" key="7">
    <source>
        <dbReference type="ARBA" id="ARBA00046317"/>
    </source>
</evidence>
<dbReference type="SUPFAM" id="SSF52440">
    <property type="entry name" value="PreATP-grasp domain"/>
    <property type="match status" value="1"/>
</dbReference>
<dbReference type="EC" id="6.3.4.14" evidence="2"/>
<proteinExistence type="predicted"/>
<feature type="domain" description="Lipoyl-binding" evidence="13">
    <location>
        <begin position="588"/>
        <end position="663"/>
    </location>
</feature>
<sequence>MAAPRDITRLLVANRGEIACRIIRTARAMGLPTVAVFSDADADAPHVAQADVAVRIGAAAPSASYLRAEAIVDAARRTGADAVHPGYGFLAENADFAQACADAGLLFVGPSPQVIRDMGSKLGAKRIMAGVGVPVLADADVSGLDGEALAAAAAGVGYPLLVKPSGGGGGKGMAVVGRPEELAAAVAGARRLAREAFGDDALLLERYVTAGRHVEIQILGDHHGTVTHLGERDCSLQRRHQKLLEEAPSPAVDPALRARMGAAAVAAGAAIGYVGAGTVEFLLADDGSFHALEVNTRLQVEHPVTEMVTGTDLVRLQLEIAMGVPIPEAATAPAPQGHAIEVRLYAEDPVAGFLPQTGTLTRLEVPARPGLRVDAGVAAGSEVSLHYDPMIAKVIAHGATRAEATRRLAAALRAAEIDGVRTNRDFLVRVLESPAFAAGAIGIHHLERDDAQALRADLLDGAARRAAAAAAALAGQAARRAAATVQRTLPSGWRNNPAVDQEARFADRDDELVVAYRFGRGGLEHLLVDGEPLAADVRLAGADPGAVVLELDGVRTRLGVRPGPEGAVHVSGPTGACTLRELERLPDPAAQAAPGSLLAPMPGNVVRVDVAVGDAVRAGQALLALEAMKMEHEIVAPADGRVAELPVAVGMQVDAGMLLAAIEEPG</sequence>
<keyword evidence="3" id="KW-0436">Ligase</keyword>
<dbReference type="PROSITE" id="PS00866">
    <property type="entry name" value="CPSASE_1"/>
    <property type="match status" value="1"/>
</dbReference>
<dbReference type="PANTHER" id="PTHR18866:SF126">
    <property type="entry name" value="BIOTIN CARBOXYLASE"/>
    <property type="match status" value="1"/>
</dbReference>
<dbReference type="FunFam" id="3.30.470.20:FF:000028">
    <property type="entry name" value="Methylcrotonoyl-CoA carboxylase subunit alpha, mitochondrial"/>
    <property type="match status" value="1"/>
</dbReference>
<dbReference type="GO" id="GO:0004075">
    <property type="term" value="F:biotin carboxylase activity"/>
    <property type="evidence" value="ECO:0007669"/>
    <property type="project" value="UniProtKB-EC"/>
</dbReference>
<keyword evidence="17" id="KW-1185">Reference proteome</keyword>
<comment type="subunit">
    <text evidence="10">The biotin-dependent acyl-CoA carboxylase complex is composed of AccA1, which contains the biotin carboxylase (BC) and biotin carboxyl carrier protein (BCCP) domains, and AccD1, which contains the carboxyl transferase (CT) domain. The AccA1/AccD1 complex forms a dodecamer.</text>
</comment>
<dbReference type="InterPro" id="IPR050856">
    <property type="entry name" value="Biotin_carboxylase_complex"/>
</dbReference>
<dbReference type="GO" id="GO:0005524">
    <property type="term" value="F:ATP binding"/>
    <property type="evidence" value="ECO:0007669"/>
    <property type="project" value="UniProtKB-UniRule"/>
</dbReference>
<evidence type="ECO:0000313" key="17">
    <source>
        <dbReference type="Proteomes" id="UP000321805"/>
    </source>
</evidence>
<comment type="function">
    <text evidence="9">Component of a biotin-dependent acyl-CoA carboxylase complex. This subunit catalyzes the ATP-dependent carboxylation of the biotin carried by the biotin carboxyl carrier (BCC) domain, resulting in the formation of carboxyl biotin. When associated with the beta1 subunit AccD1, is involved in branched amino-acid catabolism with methylcrotonyl coenzyme A as the substrate.</text>
</comment>
<evidence type="ECO:0000256" key="2">
    <source>
        <dbReference type="ARBA" id="ARBA00013263"/>
    </source>
</evidence>
<dbReference type="Pfam" id="PF00289">
    <property type="entry name" value="Biotin_carb_N"/>
    <property type="match status" value="1"/>
</dbReference>
<dbReference type="InterPro" id="IPR011054">
    <property type="entry name" value="Rudment_hybrid_motif"/>
</dbReference>
<dbReference type="EMBL" id="CP042430">
    <property type="protein sequence ID" value="QEC46444.1"/>
    <property type="molecule type" value="Genomic_DNA"/>
</dbReference>
<dbReference type="InterPro" id="IPR011761">
    <property type="entry name" value="ATP-grasp"/>
</dbReference>
<evidence type="ECO:0000256" key="10">
    <source>
        <dbReference type="ARBA" id="ARBA00065901"/>
    </source>
</evidence>
<evidence type="ECO:0000256" key="5">
    <source>
        <dbReference type="ARBA" id="ARBA00022840"/>
    </source>
</evidence>
<evidence type="ECO:0000256" key="3">
    <source>
        <dbReference type="ARBA" id="ARBA00022598"/>
    </source>
</evidence>
<comment type="pathway">
    <text evidence="7">Amino-acid degradation; L-leucine degradation.</text>
</comment>
<dbReference type="InterPro" id="IPR048429">
    <property type="entry name" value="MCC_alpha_BT"/>
</dbReference>
<dbReference type="PROSITE" id="PS50975">
    <property type="entry name" value="ATP_GRASP"/>
    <property type="match status" value="1"/>
</dbReference>
<evidence type="ECO:0000313" key="16">
    <source>
        <dbReference type="EMBL" id="QEC46444.1"/>
    </source>
</evidence>
<dbReference type="PROSITE" id="PS00188">
    <property type="entry name" value="BIOTIN"/>
    <property type="match status" value="1"/>
</dbReference>
<dbReference type="InterPro" id="IPR001882">
    <property type="entry name" value="Biotin_BS"/>
</dbReference>
<dbReference type="OrthoDB" id="3754062at2"/>
<organism evidence="16 17">
    <name type="scientific">Baekduia soli</name>
    <dbReference type="NCBI Taxonomy" id="496014"/>
    <lineage>
        <taxon>Bacteria</taxon>
        <taxon>Bacillati</taxon>
        <taxon>Actinomycetota</taxon>
        <taxon>Thermoleophilia</taxon>
        <taxon>Solirubrobacterales</taxon>
        <taxon>Baekduiaceae</taxon>
        <taxon>Baekduia</taxon>
    </lineage>
</organism>
<dbReference type="KEGG" id="bsol:FSW04_01855"/>
<dbReference type="InterPro" id="IPR011764">
    <property type="entry name" value="Biotin_carboxylation_dom"/>
</dbReference>
<dbReference type="InterPro" id="IPR016185">
    <property type="entry name" value="PreATP-grasp_dom_sf"/>
</dbReference>
<dbReference type="InterPro" id="IPR005481">
    <property type="entry name" value="BC-like_N"/>
</dbReference>
<dbReference type="RefSeq" id="WP_146915655.1">
    <property type="nucleotide sequence ID" value="NZ_CP042430.1"/>
</dbReference>
<dbReference type="CDD" id="cd06850">
    <property type="entry name" value="biotinyl_domain"/>
    <property type="match status" value="1"/>
</dbReference>
<reference evidence="16 17" key="1">
    <citation type="journal article" date="2018" name="J. Microbiol.">
        <title>Baekduia soli gen. nov., sp. nov., a novel bacterium isolated from the soil of Baekdu Mountain and proposal of a novel family name, Baekduiaceae fam. nov.</title>
        <authorList>
            <person name="An D.S."/>
            <person name="Siddiqi M.Z."/>
            <person name="Kim K.H."/>
            <person name="Yu H.S."/>
            <person name="Im W.T."/>
        </authorList>
    </citation>
    <scope>NUCLEOTIDE SEQUENCE [LARGE SCALE GENOMIC DNA]</scope>
    <source>
        <strain evidence="16 17">BR7-21</strain>
    </source>
</reference>
<name>A0A5B8U0C4_9ACTN</name>
<evidence type="ECO:0000259" key="14">
    <source>
        <dbReference type="PROSITE" id="PS50975"/>
    </source>
</evidence>
<accession>A0A5B8U0C4</accession>
<keyword evidence="5 12" id="KW-0067">ATP-binding</keyword>
<evidence type="ECO:0000256" key="12">
    <source>
        <dbReference type="PROSITE-ProRule" id="PRU00409"/>
    </source>
</evidence>
<evidence type="ECO:0000256" key="6">
    <source>
        <dbReference type="ARBA" id="ARBA00023267"/>
    </source>
</evidence>
<evidence type="ECO:0000259" key="13">
    <source>
        <dbReference type="PROSITE" id="PS50968"/>
    </source>
</evidence>
<dbReference type="Pfam" id="PF00364">
    <property type="entry name" value="Biotin_lipoyl"/>
    <property type="match status" value="1"/>
</dbReference>
<dbReference type="PANTHER" id="PTHR18866">
    <property type="entry name" value="CARBOXYLASE:PYRUVATE/ACETYL-COA/PROPIONYL-COA CARBOXYLASE"/>
    <property type="match status" value="1"/>
</dbReference>
<evidence type="ECO:0000256" key="11">
    <source>
        <dbReference type="ARBA" id="ARBA00074050"/>
    </source>
</evidence>
<dbReference type="InterPro" id="IPR011053">
    <property type="entry name" value="Single_hybrid_motif"/>
</dbReference>
<dbReference type="FunFam" id="3.40.50.20:FF:000010">
    <property type="entry name" value="Propionyl-CoA carboxylase subunit alpha"/>
    <property type="match status" value="1"/>
</dbReference>
<keyword evidence="4 12" id="KW-0547">Nucleotide-binding</keyword>